<proteinExistence type="predicted"/>
<dbReference type="Proteomes" id="UP000235965">
    <property type="component" value="Unassembled WGS sequence"/>
</dbReference>
<reference evidence="1 2" key="1">
    <citation type="submission" date="2017-12" db="EMBL/GenBank/DDBJ databases">
        <title>Hemimetabolous genomes reveal molecular basis of termite eusociality.</title>
        <authorList>
            <person name="Harrison M.C."/>
            <person name="Jongepier E."/>
            <person name="Robertson H.M."/>
            <person name="Arning N."/>
            <person name="Bitard-Feildel T."/>
            <person name="Chao H."/>
            <person name="Childers C.P."/>
            <person name="Dinh H."/>
            <person name="Doddapaneni H."/>
            <person name="Dugan S."/>
            <person name="Gowin J."/>
            <person name="Greiner C."/>
            <person name="Han Y."/>
            <person name="Hu H."/>
            <person name="Hughes D.S.T."/>
            <person name="Huylmans A.-K."/>
            <person name="Kemena C."/>
            <person name="Kremer L.P.M."/>
            <person name="Lee S.L."/>
            <person name="Lopez-Ezquerra A."/>
            <person name="Mallet L."/>
            <person name="Monroy-Kuhn J.M."/>
            <person name="Moser A."/>
            <person name="Murali S.C."/>
            <person name="Muzny D.M."/>
            <person name="Otani S."/>
            <person name="Piulachs M.-D."/>
            <person name="Poelchau M."/>
            <person name="Qu J."/>
            <person name="Schaub F."/>
            <person name="Wada-Katsumata A."/>
            <person name="Worley K.C."/>
            <person name="Xie Q."/>
            <person name="Ylla G."/>
            <person name="Poulsen M."/>
            <person name="Gibbs R.A."/>
            <person name="Schal C."/>
            <person name="Richards S."/>
            <person name="Belles X."/>
            <person name="Korb J."/>
            <person name="Bornberg-Bauer E."/>
        </authorList>
    </citation>
    <scope>NUCLEOTIDE SEQUENCE [LARGE SCALE GENOMIC DNA]</scope>
    <source>
        <tissue evidence="1">Whole body</tissue>
    </source>
</reference>
<protein>
    <submittedName>
        <fullName evidence="1">Uncharacterized protein</fullName>
    </submittedName>
</protein>
<sequence>MEADHGQWWTVQFLWREGATASHIHMRLAAVCGEAAPSHAGKTFTSNDKLQVVFPQWRQDTQKEGFAMQMWKLPE</sequence>
<name>A0A2J7QQU1_9NEOP</name>
<dbReference type="EMBL" id="NEVH01012082">
    <property type="protein sequence ID" value="PNF30946.1"/>
    <property type="molecule type" value="Genomic_DNA"/>
</dbReference>
<comment type="caution">
    <text evidence="1">The sequence shown here is derived from an EMBL/GenBank/DDBJ whole genome shotgun (WGS) entry which is preliminary data.</text>
</comment>
<evidence type="ECO:0000313" key="1">
    <source>
        <dbReference type="EMBL" id="PNF30946.1"/>
    </source>
</evidence>
<accession>A0A2J7QQU1</accession>
<gene>
    <name evidence="1" type="ORF">B7P43_G02059</name>
</gene>
<evidence type="ECO:0000313" key="2">
    <source>
        <dbReference type="Proteomes" id="UP000235965"/>
    </source>
</evidence>
<keyword evidence="2" id="KW-1185">Reference proteome</keyword>
<organism evidence="1 2">
    <name type="scientific">Cryptotermes secundus</name>
    <dbReference type="NCBI Taxonomy" id="105785"/>
    <lineage>
        <taxon>Eukaryota</taxon>
        <taxon>Metazoa</taxon>
        <taxon>Ecdysozoa</taxon>
        <taxon>Arthropoda</taxon>
        <taxon>Hexapoda</taxon>
        <taxon>Insecta</taxon>
        <taxon>Pterygota</taxon>
        <taxon>Neoptera</taxon>
        <taxon>Polyneoptera</taxon>
        <taxon>Dictyoptera</taxon>
        <taxon>Blattodea</taxon>
        <taxon>Blattoidea</taxon>
        <taxon>Termitoidae</taxon>
        <taxon>Kalotermitidae</taxon>
        <taxon>Cryptotermitinae</taxon>
        <taxon>Cryptotermes</taxon>
    </lineage>
</organism>
<dbReference type="AlphaFoldDB" id="A0A2J7QQU1"/>
<dbReference type="InParanoid" id="A0A2J7QQU1"/>